<keyword evidence="9" id="KW-0805">Transcription regulation</keyword>
<evidence type="ECO:0000256" key="7">
    <source>
        <dbReference type="ARBA" id="ARBA00022833"/>
    </source>
</evidence>
<evidence type="ECO:0000256" key="12">
    <source>
        <dbReference type="ARBA" id="ARBA00023242"/>
    </source>
</evidence>
<name>A0AAN9GNT5_9CAEN</name>
<dbReference type="SMART" id="SM00355">
    <property type="entry name" value="ZnF_C2H2"/>
    <property type="match status" value="5"/>
</dbReference>
<keyword evidence="8" id="KW-0832">Ubl conjugation</keyword>
<evidence type="ECO:0000313" key="17">
    <source>
        <dbReference type="Proteomes" id="UP001374579"/>
    </source>
</evidence>
<dbReference type="SUPFAM" id="SSF57667">
    <property type="entry name" value="beta-beta-alpha zinc fingers"/>
    <property type="match status" value="2"/>
</dbReference>
<evidence type="ECO:0000259" key="15">
    <source>
        <dbReference type="PROSITE" id="PS50157"/>
    </source>
</evidence>
<accession>A0AAN9GNT5</accession>
<keyword evidence="10" id="KW-0238">DNA-binding</keyword>
<keyword evidence="7" id="KW-0862">Zinc</keyword>
<dbReference type="FunFam" id="3.30.160.60:FF:000075">
    <property type="entry name" value="Putative zinc finger protein 536"/>
    <property type="match status" value="1"/>
</dbReference>
<dbReference type="GO" id="GO:0006357">
    <property type="term" value="P:regulation of transcription by RNA polymerase II"/>
    <property type="evidence" value="ECO:0007669"/>
    <property type="project" value="TreeGrafter"/>
</dbReference>
<comment type="caution">
    <text evidence="16">The sequence shown here is derived from an EMBL/GenBank/DDBJ whole genome shotgun (WGS) entry which is preliminary data.</text>
</comment>
<dbReference type="EMBL" id="JBAMIC010000001">
    <property type="protein sequence ID" value="KAK7115383.1"/>
    <property type="molecule type" value="Genomic_DNA"/>
</dbReference>
<dbReference type="GO" id="GO:0005634">
    <property type="term" value="C:nucleus"/>
    <property type="evidence" value="ECO:0007669"/>
    <property type="project" value="UniProtKB-SubCell"/>
</dbReference>
<feature type="compositionally biased region" description="Basic and acidic residues" evidence="14">
    <location>
        <begin position="300"/>
        <end position="316"/>
    </location>
</feature>
<keyword evidence="4" id="KW-0479">Metal-binding</keyword>
<dbReference type="InterPro" id="IPR036236">
    <property type="entry name" value="Znf_C2H2_sf"/>
</dbReference>
<keyword evidence="17" id="KW-1185">Reference proteome</keyword>
<comment type="similarity">
    <text evidence="2">Belongs to the krueppel C2H2-type zinc-finger protein family.</text>
</comment>
<protein>
    <recommendedName>
        <fullName evidence="15">C2H2-type domain-containing protein</fullName>
    </recommendedName>
</protein>
<dbReference type="Pfam" id="PF25491">
    <property type="entry name" value="CCHC_BCL-11A"/>
    <property type="match status" value="1"/>
</dbReference>
<feature type="domain" description="C2H2-type" evidence="15">
    <location>
        <begin position="634"/>
        <end position="661"/>
    </location>
</feature>
<reference evidence="16 17" key="1">
    <citation type="submission" date="2024-02" db="EMBL/GenBank/DDBJ databases">
        <title>Chromosome-scale genome assembly of the rough periwinkle Littorina saxatilis.</title>
        <authorList>
            <person name="De Jode A."/>
            <person name="Faria R."/>
            <person name="Formenti G."/>
            <person name="Sims Y."/>
            <person name="Smith T.P."/>
            <person name="Tracey A."/>
            <person name="Wood J.M.D."/>
            <person name="Zagrodzka Z.B."/>
            <person name="Johannesson K."/>
            <person name="Butlin R.K."/>
            <person name="Leder E.H."/>
        </authorList>
    </citation>
    <scope>NUCLEOTIDE SEQUENCE [LARGE SCALE GENOMIC DNA]</scope>
    <source>
        <strain evidence="16">Snail1</strain>
        <tissue evidence="16">Muscle</tissue>
    </source>
</reference>
<feature type="region of interest" description="Disordered" evidence="14">
    <location>
        <begin position="537"/>
        <end position="575"/>
    </location>
</feature>
<dbReference type="GO" id="GO:0008270">
    <property type="term" value="F:zinc ion binding"/>
    <property type="evidence" value="ECO:0007669"/>
    <property type="project" value="UniProtKB-KW"/>
</dbReference>
<feature type="compositionally biased region" description="Basic and acidic residues" evidence="14">
    <location>
        <begin position="362"/>
        <end position="371"/>
    </location>
</feature>
<sequence length="674" mass="73534">MYPDFLTCGKCSDEFPLSKIDDFIIHKTSCLHSLYGQSYNTLLPDTVLNYPVLSCMQCGRDFHTARGLLQHVQSSHDMDIAIQRSPVSSQHDFLAQGQQNTLSTFTAAPASFCSGEGRSGSGNAVNSGSTFSESHPSTNITHTLTDVSTSPSVKQELPVACAKLAASEGTTICCNGQACKVTINPPSKKEQPKKCCSSVVPKKRTRHMQEHDSADMEQSALKTLAGFRGRVLLSHKSKSSLSRSCRRKGGGDTTSKSTHKRKAQCVLRCETARGKVIHVKNTDVCEVEGELEEKEEEEREGISRENREKKHDKASTDDDDSDCEPGDGKQKIKLYSIEKENITSRKTVIANAGVTVTVEPTETAKSKEKQGDINQNSTFSSSSATQNQAFDASRESAEILAELLCHARQPHRDYTVSMQESEQQNAVSAPLVSLADMNSSHTRAQPSASAFLQPTSVYPPGNLQMLSNPFTSVDVTSGIPNPAETHAHMSCSKPPTQFMSPSMDIQHLDLSAVSPTSRLFDSLDQSSTDGLTIAVPETPVSVNGEASSTEPTQGSPGGSSDKMTGSGKKRRYPTTRPYKCDQCDHAFNQPIHLKKHMSKHTGVKPFKCDQCEYSTVERSHLKAHNRIHTGEKPFQCNFCTYATAQNSTLRVHLQRHHGNQLRAATSTTVHVPAS</sequence>
<dbReference type="FunFam" id="3.30.160.60:FF:000882">
    <property type="entry name" value="Predicted gene, 21060"/>
    <property type="match status" value="1"/>
</dbReference>
<evidence type="ECO:0000256" key="3">
    <source>
        <dbReference type="ARBA" id="ARBA00022499"/>
    </source>
</evidence>
<dbReference type="Pfam" id="PF00096">
    <property type="entry name" value="zf-C2H2"/>
    <property type="match status" value="1"/>
</dbReference>
<dbReference type="GO" id="GO:0003700">
    <property type="term" value="F:DNA-binding transcription factor activity"/>
    <property type="evidence" value="ECO:0007669"/>
    <property type="project" value="TreeGrafter"/>
</dbReference>
<dbReference type="InterPro" id="IPR013087">
    <property type="entry name" value="Znf_C2H2_type"/>
</dbReference>
<keyword evidence="12" id="KW-0539">Nucleus</keyword>
<feature type="compositionally biased region" description="Polar residues" evidence="14">
    <location>
        <begin position="540"/>
        <end position="554"/>
    </location>
</feature>
<keyword evidence="11" id="KW-0804">Transcription</keyword>
<dbReference type="InterPro" id="IPR057448">
    <property type="entry name" value="BCL-11A_Znf_CCHC"/>
</dbReference>
<dbReference type="PANTHER" id="PTHR45993">
    <property type="entry name" value="B-CELL LYMPHOMA/LEUKEMIA 11"/>
    <property type="match status" value="1"/>
</dbReference>
<dbReference type="Gene3D" id="3.30.160.60">
    <property type="entry name" value="Classic Zinc Finger"/>
    <property type="match status" value="3"/>
</dbReference>
<dbReference type="Pfam" id="PF23611">
    <property type="entry name" value="zf-C2H2_16"/>
    <property type="match status" value="1"/>
</dbReference>
<dbReference type="PROSITE" id="PS00028">
    <property type="entry name" value="ZINC_FINGER_C2H2_1"/>
    <property type="match status" value="2"/>
</dbReference>
<feature type="domain" description="C2H2-type" evidence="15">
    <location>
        <begin position="578"/>
        <end position="605"/>
    </location>
</feature>
<organism evidence="16 17">
    <name type="scientific">Littorina saxatilis</name>
    <dbReference type="NCBI Taxonomy" id="31220"/>
    <lineage>
        <taxon>Eukaryota</taxon>
        <taxon>Metazoa</taxon>
        <taxon>Spiralia</taxon>
        <taxon>Lophotrochozoa</taxon>
        <taxon>Mollusca</taxon>
        <taxon>Gastropoda</taxon>
        <taxon>Caenogastropoda</taxon>
        <taxon>Littorinimorpha</taxon>
        <taxon>Littorinoidea</taxon>
        <taxon>Littorinidae</taxon>
        <taxon>Littorina</taxon>
    </lineage>
</organism>
<evidence type="ECO:0000256" key="5">
    <source>
        <dbReference type="ARBA" id="ARBA00022737"/>
    </source>
</evidence>
<dbReference type="Proteomes" id="UP001374579">
    <property type="component" value="Unassembled WGS sequence"/>
</dbReference>
<dbReference type="AlphaFoldDB" id="A0AAN9GNT5"/>
<dbReference type="PROSITE" id="PS50157">
    <property type="entry name" value="ZINC_FINGER_C2H2_2"/>
    <property type="match status" value="4"/>
</dbReference>
<evidence type="ECO:0000256" key="6">
    <source>
        <dbReference type="ARBA" id="ARBA00022771"/>
    </source>
</evidence>
<feature type="domain" description="C2H2-type" evidence="15">
    <location>
        <begin position="606"/>
        <end position="633"/>
    </location>
</feature>
<dbReference type="InterPro" id="IPR056438">
    <property type="entry name" value="Znf-C2H2_CTCF"/>
</dbReference>
<evidence type="ECO:0000256" key="4">
    <source>
        <dbReference type="ARBA" id="ARBA00022723"/>
    </source>
</evidence>
<evidence type="ECO:0000256" key="2">
    <source>
        <dbReference type="ARBA" id="ARBA00006991"/>
    </source>
</evidence>
<feature type="region of interest" description="Disordered" evidence="14">
    <location>
        <begin position="361"/>
        <end position="391"/>
    </location>
</feature>
<feature type="compositionally biased region" description="Polar residues" evidence="14">
    <location>
        <begin position="372"/>
        <end position="390"/>
    </location>
</feature>
<feature type="region of interest" description="Disordered" evidence="14">
    <location>
        <begin position="238"/>
        <end position="257"/>
    </location>
</feature>
<proteinExistence type="inferred from homology"/>
<evidence type="ECO:0000256" key="9">
    <source>
        <dbReference type="ARBA" id="ARBA00023015"/>
    </source>
</evidence>
<evidence type="ECO:0000256" key="1">
    <source>
        <dbReference type="ARBA" id="ARBA00004123"/>
    </source>
</evidence>
<feature type="compositionally biased region" description="Basic residues" evidence="14">
    <location>
        <begin position="238"/>
        <end position="248"/>
    </location>
</feature>
<feature type="domain" description="C2H2-type" evidence="15">
    <location>
        <begin position="53"/>
        <end position="81"/>
    </location>
</feature>
<feature type="compositionally biased region" description="Acidic residues" evidence="14">
    <location>
        <begin position="288"/>
        <end position="299"/>
    </location>
</feature>
<keyword evidence="5" id="KW-0677">Repeat</keyword>
<evidence type="ECO:0000256" key="13">
    <source>
        <dbReference type="PROSITE-ProRule" id="PRU00042"/>
    </source>
</evidence>
<evidence type="ECO:0000256" key="11">
    <source>
        <dbReference type="ARBA" id="ARBA00023163"/>
    </source>
</evidence>
<keyword evidence="6 13" id="KW-0863">Zinc-finger</keyword>
<dbReference type="FunFam" id="3.30.160.60:FF:003114">
    <property type="entry name" value="Uncharacterized protein"/>
    <property type="match status" value="1"/>
</dbReference>
<keyword evidence="3" id="KW-1017">Isopeptide bond</keyword>
<dbReference type="GO" id="GO:0000978">
    <property type="term" value="F:RNA polymerase II cis-regulatory region sequence-specific DNA binding"/>
    <property type="evidence" value="ECO:0007669"/>
    <property type="project" value="TreeGrafter"/>
</dbReference>
<evidence type="ECO:0000313" key="16">
    <source>
        <dbReference type="EMBL" id="KAK7115383.1"/>
    </source>
</evidence>
<dbReference type="InterPro" id="IPR051497">
    <property type="entry name" value="Dev/Hematopoietic_TF"/>
</dbReference>
<evidence type="ECO:0000256" key="14">
    <source>
        <dbReference type="SAM" id="MobiDB-lite"/>
    </source>
</evidence>
<dbReference type="PANTHER" id="PTHR45993:SF6">
    <property type="entry name" value="C2H2-TYPE DOMAIN-CONTAINING PROTEIN"/>
    <property type="match status" value="1"/>
</dbReference>
<evidence type="ECO:0000256" key="10">
    <source>
        <dbReference type="ARBA" id="ARBA00023125"/>
    </source>
</evidence>
<evidence type="ECO:0000256" key="8">
    <source>
        <dbReference type="ARBA" id="ARBA00022843"/>
    </source>
</evidence>
<feature type="region of interest" description="Disordered" evidence="14">
    <location>
        <begin position="288"/>
        <end position="329"/>
    </location>
</feature>
<gene>
    <name evidence="16" type="ORF">V1264_001260</name>
</gene>
<comment type="subcellular location">
    <subcellularLocation>
        <location evidence="1">Nucleus</location>
    </subcellularLocation>
</comment>